<dbReference type="PANTHER" id="PTHR13767">
    <property type="entry name" value="TRNA-PSEUDOURIDINE SYNTHASE"/>
    <property type="match status" value="1"/>
</dbReference>
<evidence type="ECO:0000313" key="7">
    <source>
        <dbReference type="EMBL" id="AXE60737.1"/>
    </source>
</evidence>
<feature type="domain" description="Pseudouridine synthase II N-terminal" evidence="6">
    <location>
        <begin position="24"/>
        <end position="171"/>
    </location>
</feature>
<dbReference type="AlphaFoldDB" id="A0A2Z5IQ99"/>
<dbReference type="RefSeq" id="WP_114190849.1">
    <property type="nucleotide sequence ID" value="NZ_CP029295.1"/>
</dbReference>
<keyword evidence="5" id="KW-0413">Isomerase</keyword>
<dbReference type="Gene3D" id="3.30.2350.10">
    <property type="entry name" value="Pseudouridine synthase"/>
    <property type="match status" value="1"/>
</dbReference>
<evidence type="ECO:0000256" key="5">
    <source>
        <dbReference type="ARBA" id="ARBA00023235"/>
    </source>
</evidence>
<dbReference type="NCBIfam" id="TIGR00431">
    <property type="entry name" value="TruB"/>
    <property type="match status" value="1"/>
</dbReference>
<dbReference type="Proteomes" id="UP000252477">
    <property type="component" value="Chromosome"/>
</dbReference>
<dbReference type="GO" id="GO:1990481">
    <property type="term" value="P:mRNA pseudouridine synthesis"/>
    <property type="evidence" value="ECO:0007669"/>
    <property type="project" value="TreeGrafter"/>
</dbReference>
<dbReference type="EMBL" id="CP029295">
    <property type="protein sequence ID" value="AXE60737.1"/>
    <property type="molecule type" value="Genomic_DNA"/>
</dbReference>
<evidence type="ECO:0000256" key="4">
    <source>
        <dbReference type="ARBA" id="ARBA00022694"/>
    </source>
</evidence>
<dbReference type="KEGG" id="mpho:DA803_01375"/>
<name>A0A2Z5IQ99_9BACT</name>
<gene>
    <name evidence="7" type="primary">truB</name>
    <name evidence="7" type="ORF">DA803_01375</name>
</gene>
<dbReference type="SUPFAM" id="SSF55120">
    <property type="entry name" value="Pseudouridine synthase"/>
    <property type="match status" value="1"/>
</dbReference>
<keyword evidence="4" id="KW-0819">tRNA processing</keyword>
<comment type="similarity">
    <text evidence="2">Belongs to the pseudouridine synthase TruB family. Type 1 subfamily.</text>
</comment>
<accession>A0A2Z5IQ99</accession>
<comment type="catalytic activity">
    <reaction evidence="1">
        <text>uridine(55) in tRNA = pseudouridine(55) in tRNA</text>
        <dbReference type="Rhea" id="RHEA:42532"/>
        <dbReference type="Rhea" id="RHEA-COMP:10101"/>
        <dbReference type="Rhea" id="RHEA-COMP:10102"/>
        <dbReference type="ChEBI" id="CHEBI:65314"/>
        <dbReference type="ChEBI" id="CHEBI:65315"/>
        <dbReference type="EC" id="5.4.99.25"/>
    </reaction>
</comment>
<evidence type="ECO:0000256" key="2">
    <source>
        <dbReference type="ARBA" id="ARBA00005642"/>
    </source>
</evidence>
<dbReference type="PANTHER" id="PTHR13767:SF2">
    <property type="entry name" value="PSEUDOURIDYLATE SYNTHASE TRUB1"/>
    <property type="match status" value="1"/>
</dbReference>
<dbReference type="GO" id="GO:0006400">
    <property type="term" value="P:tRNA modification"/>
    <property type="evidence" value="ECO:0007669"/>
    <property type="project" value="TreeGrafter"/>
</dbReference>
<dbReference type="OrthoDB" id="9802309at2"/>
<dbReference type="Pfam" id="PF01509">
    <property type="entry name" value="TruB_N"/>
    <property type="match status" value="1"/>
</dbReference>
<dbReference type="InterPro" id="IPR020103">
    <property type="entry name" value="PsdUridine_synth_cat_dom_sf"/>
</dbReference>
<dbReference type="InterPro" id="IPR002501">
    <property type="entry name" value="PsdUridine_synth_N"/>
</dbReference>
<dbReference type="GO" id="GO:0003723">
    <property type="term" value="F:RNA binding"/>
    <property type="evidence" value="ECO:0007669"/>
    <property type="project" value="InterPro"/>
</dbReference>
<evidence type="ECO:0000256" key="3">
    <source>
        <dbReference type="ARBA" id="ARBA00012787"/>
    </source>
</evidence>
<evidence type="ECO:0000259" key="6">
    <source>
        <dbReference type="Pfam" id="PF01509"/>
    </source>
</evidence>
<evidence type="ECO:0000256" key="1">
    <source>
        <dbReference type="ARBA" id="ARBA00000385"/>
    </source>
</evidence>
<dbReference type="EC" id="5.4.99.25" evidence="3"/>
<proteinExistence type="inferred from homology"/>
<dbReference type="GO" id="GO:0160148">
    <property type="term" value="F:tRNA pseudouridine(55) synthase activity"/>
    <property type="evidence" value="ECO:0007669"/>
    <property type="project" value="UniProtKB-EC"/>
</dbReference>
<evidence type="ECO:0000313" key="8">
    <source>
        <dbReference type="Proteomes" id="UP000252477"/>
    </source>
</evidence>
<sequence length="288" mass="33293">MFFKINKKRGISSFQAIKQFAKANNIKKIGHAGTLDPLAEGLLIVATDEDTKALHLLSSSSKEYIVEATLNKSSASYDEGEEIFEIKNPVTVTKLAMLSAIERIKNTTTQIPPTFSAKKINGVRSYHLARTNREIILKPCDIKIFELELLDFDEQRQKFKIRTLVSKGTYIRSLIHDLGLLLNTDAVVNFLQRISIDKIKLENVDYVQIENLDELFNIKIINLSAPELEFIFKNFKIIKNNENSKYERNIFVFNKLIIGWGHKELDNYHFEKIFLNRIERLIKEKNND</sequence>
<reference evidence="7 8" key="1">
    <citation type="submission" date="2018-05" db="EMBL/GenBank/DDBJ databases">
        <title>Annotation of the Mycoplasma phocidae genome.</title>
        <authorList>
            <person name="Brown D.R."/>
            <person name="Kutish G.F."/>
            <person name="Frasca S.Jr."/>
        </authorList>
    </citation>
    <scope>NUCLEOTIDE SEQUENCE [LARGE SCALE GENOMIC DNA]</scope>
    <source>
        <strain evidence="7 8">105</strain>
    </source>
</reference>
<dbReference type="InterPro" id="IPR014780">
    <property type="entry name" value="tRNA_psdUridine_synth_TruB"/>
</dbReference>
<organism evidence="7 8">
    <name type="scientific">[Mycoplasma] phocae</name>
    <dbReference type="NCBI Taxonomy" id="142651"/>
    <lineage>
        <taxon>Bacteria</taxon>
        <taxon>Bacillati</taxon>
        <taxon>Mycoplasmatota</taxon>
        <taxon>Mycoplasmoidales</taxon>
        <taxon>Metamycoplasmataceae</taxon>
        <taxon>Metamycoplasma</taxon>
    </lineage>
</organism>
<protein>
    <recommendedName>
        <fullName evidence="3">tRNA pseudouridine(55) synthase</fullName>
        <ecNumber evidence="3">5.4.99.25</ecNumber>
    </recommendedName>
</protein>
<keyword evidence="8" id="KW-1185">Reference proteome</keyword>